<evidence type="ECO:0000259" key="5">
    <source>
        <dbReference type="Pfam" id="PF00501"/>
    </source>
</evidence>
<keyword evidence="4" id="KW-0067">ATP-binding</keyword>
<gene>
    <name evidence="7" type="ORF">E6G98_13545</name>
</gene>
<dbReference type="PANTHER" id="PTHR42921:SF1">
    <property type="entry name" value="ACETOACETYL-COA SYNTHETASE"/>
    <property type="match status" value="1"/>
</dbReference>
<comment type="similarity">
    <text evidence="1">Belongs to the ATP-dependent AMP-binding enzyme family.</text>
</comment>
<dbReference type="AlphaFoldDB" id="A0A537LHM5"/>
<sequence>TGRSFRMTYAELYEAVARLAGSLRAVGVRPGDRVCGYMPNLIETAVAMLATTAVGAVWASCATDIGPQAALDRLGQVEPKVLFTADGYVYKGKPFPTLDNAAAVARGIPSLARVVVTSYAGARPDLSAIPRAVRYEEFLSAERHSAPDFEQLPFDHPVYIMFSSGTTGKPKCMVQSAGGVLINHLKELLLHTDLQRRDVITYITTCSWMMWNWLLSSLAVGASVLLFDGNPAYPDLGAMWKLVADERVTIFGTSATYLNALRAAGVRPNRDHDLLSLREISQTGSPLSAEGFEYVYREIKQDVHFNSISGGTDINGCFACGNPISPVYAGELQGPALAMKVNAYDEQGNPVLDQQGELVCEAPTPSMPLYFWNDPDGRKYREAYFTSYPGKHVWRHGDYIRIHGETGGITFLGRSDAVLKPGGVRIGTAEIYRILEQFPEVADSVVVGQSWRGDQRIVLFVKLAEGSLLTPQLRDAIRARLRTQASPRHVPAVILAVPDVPYTYNMKKVESAVANIINGRPVVNRDALVNPDALAYYEAFLQVLQHE</sequence>
<evidence type="ECO:0000313" key="8">
    <source>
        <dbReference type="Proteomes" id="UP000315217"/>
    </source>
</evidence>
<feature type="non-terminal residue" evidence="7">
    <location>
        <position position="1"/>
    </location>
</feature>
<dbReference type="InterPro" id="IPR005914">
    <property type="entry name" value="Acac_CoA_synth"/>
</dbReference>
<comment type="caution">
    <text evidence="7">The sequence shown here is derived from an EMBL/GenBank/DDBJ whole genome shotgun (WGS) entry which is preliminary data.</text>
</comment>
<dbReference type="InterPro" id="IPR020845">
    <property type="entry name" value="AMP-binding_CS"/>
</dbReference>
<evidence type="ECO:0000256" key="3">
    <source>
        <dbReference type="ARBA" id="ARBA00022741"/>
    </source>
</evidence>
<dbReference type="PANTHER" id="PTHR42921">
    <property type="entry name" value="ACETOACETYL-COA SYNTHETASE"/>
    <property type="match status" value="1"/>
</dbReference>
<dbReference type="InterPro" id="IPR045851">
    <property type="entry name" value="AMP-bd_C_sf"/>
</dbReference>
<accession>A0A537LHM5</accession>
<dbReference type="EMBL" id="VBAI01000263">
    <property type="protein sequence ID" value="TMJ07483.1"/>
    <property type="molecule type" value="Genomic_DNA"/>
</dbReference>
<dbReference type="Pfam" id="PF13193">
    <property type="entry name" value="AMP-binding_C"/>
    <property type="match status" value="1"/>
</dbReference>
<proteinExistence type="inferred from homology"/>
<dbReference type="InterPro" id="IPR042099">
    <property type="entry name" value="ANL_N_sf"/>
</dbReference>
<dbReference type="SUPFAM" id="SSF56801">
    <property type="entry name" value="Acetyl-CoA synthetase-like"/>
    <property type="match status" value="1"/>
</dbReference>
<keyword evidence="2 7" id="KW-0436">Ligase</keyword>
<dbReference type="Gene3D" id="3.30.300.30">
    <property type="match status" value="1"/>
</dbReference>
<dbReference type="Pfam" id="PF00501">
    <property type="entry name" value="AMP-binding"/>
    <property type="match status" value="1"/>
</dbReference>
<evidence type="ECO:0000313" key="7">
    <source>
        <dbReference type="EMBL" id="TMJ07483.1"/>
    </source>
</evidence>
<dbReference type="Proteomes" id="UP000315217">
    <property type="component" value="Unassembled WGS sequence"/>
</dbReference>
<evidence type="ECO:0000259" key="6">
    <source>
        <dbReference type="Pfam" id="PF13193"/>
    </source>
</evidence>
<dbReference type="GO" id="GO:0005524">
    <property type="term" value="F:ATP binding"/>
    <property type="evidence" value="ECO:0007669"/>
    <property type="project" value="UniProtKB-KW"/>
</dbReference>
<dbReference type="EC" id="6.2.1.16" evidence="7"/>
<evidence type="ECO:0000256" key="2">
    <source>
        <dbReference type="ARBA" id="ARBA00022598"/>
    </source>
</evidence>
<dbReference type="NCBIfam" id="NF002937">
    <property type="entry name" value="PRK03584.1"/>
    <property type="match status" value="1"/>
</dbReference>
<dbReference type="NCBIfam" id="TIGR01217">
    <property type="entry name" value="ac_ac_CoA_syn"/>
    <property type="match status" value="1"/>
</dbReference>
<protein>
    <submittedName>
        <fullName evidence="7">Acetoacetate--CoA ligase</fullName>
        <ecNumber evidence="7">6.2.1.16</ecNumber>
    </submittedName>
</protein>
<keyword evidence="3" id="KW-0547">Nucleotide-binding</keyword>
<evidence type="ECO:0000256" key="1">
    <source>
        <dbReference type="ARBA" id="ARBA00006432"/>
    </source>
</evidence>
<feature type="domain" description="AMP-binding enzyme C-terminal" evidence="6">
    <location>
        <begin position="434"/>
        <end position="506"/>
    </location>
</feature>
<dbReference type="InterPro" id="IPR000873">
    <property type="entry name" value="AMP-dep_synth/lig_dom"/>
</dbReference>
<dbReference type="InterPro" id="IPR025110">
    <property type="entry name" value="AMP-bd_C"/>
</dbReference>
<organism evidence="7 8">
    <name type="scientific">Candidatus Segetimicrobium genomatis</name>
    <dbReference type="NCBI Taxonomy" id="2569760"/>
    <lineage>
        <taxon>Bacteria</taxon>
        <taxon>Bacillati</taxon>
        <taxon>Candidatus Sysuimicrobiota</taxon>
        <taxon>Candidatus Sysuimicrobiia</taxon>
        <taxon>Candidatus Sysuimicrobiales</taxon>
        <taxon>Candidatus Segetimicrobiaceae</taxon>
        <taxon>Candidatus Segetimicrobium</taxon>
    </lineage>
</organism>
<dbReference type="GO" id="GO:0030729">
    <property type="term" value="F:acetoacetate-CoA ligase activity"/>
    <property type="evidence" value="ECO:0007669"/>
    <property type="project" value="UniProtKB-EC"/>
</dbReference>
<name>A0A537LHM5_9BACT</name>
<dbReference type="PROSITE" id="PS00455">
    <property type="entry name" value="AMP_BINDING"/>
    <property type="match status" value="1"/>
</dbReference>
<evidence type="ECO:0000256" key="4">
    <source>
        <dbReference type="ARBA" id="ARBA00022840"/>
    </source>
</evidence>
<feature type="domain" description="AMP-dependent synthetase/ligase" evidence="5">
    <location>
        <begin position="4"/>
        <end position="363"/>
    </location>
</feature>
<dbReference type="GO" id="GO:0006629">
    <property type="term" value="P:lipid metabolic process"/>
    <property type="evidence" value="ECO:0007669"/>
    <property type="project" value="InterPro"/>
</dbReference>
<dbReference type="Gene3D" id="3.40.50.12780">
    <property type="entry name" value="N-terminal domain of ligase-like"/>
    <property type="match status" value="1"/>
</dbReference>
<reference evidence="7 8" key="1">
    <citation type="journal article" date="2019" name="Nat. Microbiol.">
        <title>Mediterranean grassland soil C-N compound turnover is dependent on rainfall and depth, and is mediated by genomically divergent microorganisms.</title>
        <authorList>
            <person name="Diamond S."/>
            <person name="Andeer P.F."/>
            <person name="Li Z."/>
            <person name="Crits-Christoph A."/>
            <person name="Burstein D."/>
            <person name="Anantharaman K."/>
            <person name="Lane K.R."/>
            <person name="Thomas B.C."/>
            <person name="Pan C."/>
            <person name="Northen T.R."/>
            <person name="Banfield J.F."/>
        </authorList>
    </citation>
    <scope>NUCLEOTIDE SEQUENCE [LARGE SCALE GENOMIC DNA]</scope>
    <source>
        <strain evidence="7">NP_1</strain>
    </source>
</reference>